<name>A0AAE1NYZ5_9EUCA</name>
<proteinExistence type="predicted"/>
<keyword evidence="1" id="KW-0732">Signal</keyword>
<sequence length="177" mass="18478">MTLFVSCVVLTMVSLGMGGAVPSCPEECTCEVAPLRAASFVLAWMTSWGEEDLPELHPNNVEAADDVVKSGAASSAGVDVGVVGLHATCAFLPDANLTRLTHALPQHTMVLTILQGGGGGVTVVEEGTIGSTSTTKGSTLTRLCSSTLYSGFWILPQHRRRDDCTEGGHDEDSGSRE</sequence>
<evidence type="ECO:0008006" key="4">
    <source>
        <dbReference type="Google" id="ProtNLM"/>
    </source>
</evidence>
<feature type="chain" id="PRO_5042152270" description="Secreted protein" evidence="1">
    <location>
        <begin position="19"/>
        <end position="177"/>
    </location>
</feature>
<reference evidence="2" key="1">
    <citation type="submission" date="2023-11" db="EMBL/GenBank/DDBJ databases">
        <title>Genome assemblies of two species of porcelain crab, Petrolisthes cinctipes and Petrolisthes manimaculis (Anomura: Porcellanidae).</title>
        <authorList>
            <person name="Angst P."/>
        </authorList>
    </citation>
    <scope>NUCLEOTIDE SEQUENCE</scope>
    <source>
        <strain evidence="2">PB745_02</strain>
        <tissue evidence="2">Gill</tissue>
    </source>
</reference>
<dbReference type="EMBL" id="JAWZYT010003536">
    <property type="protein sequence ID" value="KAK4297961.1"/>
    <property type="molecule type" value="Genomic_DNA"/>
</dbReference>
<feature type="signal peptide" evidence="1">
    <location>
        <begin position="1"/>
        <end position="18"/>
    </location>
</feature>
<accession>A0AAE1NYZ5</accession>
<keyword evidence="3" id="KW-1185">Reference proteome</keyword>
<gene>
    <name evidence="2" type="ORF">Pmani_029652</name>
</gene>
<comment type="caution">
    <text evidence="2">The sequence shown here is derived from an EMBL/GenBank/DDBJ whole genome shotgun (WGS) entry which is preliminary data.</text>
</comment>
<protein>
    <recommendedName>
        <fullName evidence="4">Secreted protein</fullName>
    </recommendedName>
</protein>
<organism evidence="2 3">
    <name type="scientific">Petrolisthes manimaculis</name>
    <dbReference type="NCBI Taxonomy" id="1843537"/>
    <lineage>
        <taxon>Eukaryota</taxon>
        <taxon>Metazoa</taxon>
        <taxon>Ecdysozoa</taxon>
        <taxon>Arthropoda</taxon>
        <taxon>Crustacea</taxon>
        <taxon>Multicrustacea</taxon>
        <taxon>Malacostraca</taxon>
        <taxon>Eumalacostraca</taxon>
        <taxon>Eucarida</taxon>
        <taxon>Decapoda</taxon>
        <taxon>Pleocyemata</taxon>
        <taxon>Anomura</taxon>
        <taxon>Galatheoidea</taxon>
        <taxon>Porcellanidae</taxon>
        <taxon>Petrolisthes</taxon>
    </lineage>
</organism>
<evidence type="ECO:0000313" key="3">
    <source>
        <dbReference type="Proteomes" id="UP001292094"/>
    </source>
</evidence>
<dbReference type="Proteomes" id="UP001292094">
    <property type="component" value="Unassembled WGS sequence"/>
</dbReference>
<evidence type="ECO:0000256" key="1">
    <source>
        <dbReference type="SAM" id="SignalP"/>
    </source>
</evidence>
<evidence type="ECO:0000313" key="2">
    <source>
        <dbReference type="EMBL" id="KAK4297961.1"/>
    </source>
</evidence>
<dbReference type="AlphaFoldDB" id="A0AAE1NYZ5"/>